<dbReference type="PANTHER" id="PTHR46112">
    <property type="entry name" value="AMINOPEPTIDASE"/>
    <property type="match status" value="1"/>
</dbReference>
<evidence type="ECO:0000313" key="4">
    <source>
        <dbReference type="Proteomes" id="UP000238322"/>
    </source>
</evidence>
<organism evidence="3 4">
    <name type="scientific">Blastopirellula marina</name>
    <dbReference type="NCBI Taxonomy" id="124"/>
    <lineage>
        <taxon>Bacteria</taxon>
        <taxon>Pseudomonadati</taxon>
        <taxon>Planctomycetota</taxon>
        <taxon>Planctomycetia</taxon>
        <taxon>Pirellulales</taxon>
        <taxon>Pirellulaceae</taxon>
        <taxon>Blastopirellula</taxon>
    </lineage>
</organism>
<dbReference type="Pfam" id="PF00557">
    <property type="entry name" value="Peptidase_M24"/>
    <property type="match status" value="1"/>
</dbReference>
<dbReference type="InterPro" id="IPR050659">
    <property type="entry name" value="Peptidase_M24B"/>
</dbReference>
<keyword evidence="3" id="KW-0031">Aminopeptidase</keyword>
<feature type="domain" description="Creatinase N-terminal" evidence="2">
    <location>
        <begin position="25"/>
        <end position="156"/>
    </location>
</feature>
<evidence type="ECO:0000313" key="3">
    <source>
        <dbReference type="EMBL" id="PQO34272.1"/>
    </source>
</evidence>
<dbReference type="OrthoDB" id="9806388at2"/>
<dbReference type="CDD" id="cd01066">
    <property type="entry name" value="APP_MetAP"/>
    <property type="match status" value="1"/>
</dbReference>
<keyword evidence="3" id="KW-0378">Hydrolase</keyword>
<sequence length="380" mass="42409">MLAPPEYRIGRTIMLGINVEACRSRQKRLLKALEDQSLDAIVITQNEHVQWLAGPRYEWKFSPAAVLFADGRLALVAPNEAPETAAADDVHTYEAQWLCTLRNDQRAASSNAVLGILREGGNLKRLGVEFSSYPVHVSSQFSAELVDVEPELYRQRRKKDADELAKLRMAISGTEKMYKKAREIICPGINELEVFNQLQAAAVAQYGEALTGTGNDYASGEMGGPARDRNVEDGELYILDLGPAFRGYFADNSRAIAVNGKPTDQQQEAWTYIMKVFTHLESVVKPGKSCKELFLEVQDILKEAPIGEFPHHLGHGIGLYPHEAPHLNSCWDDTFAVGDVFTCEPGLYDERLRFGMRLENDYLVTETGVENLSPFKMELA</sequence>
<dbReference type="GO" id="GO:0004177">
    <property type="term" value="F:aminopeptidase activity"/>
    <property type="evidence" value="ECO:0007669"/>
    <property type="project" value="UniProtKB-KW"/>
</dbReference>
<dbReference type="SUPFAM" id="SSF53092">
    <property type="entry name" value="Creatinase/prolidase N-terminal domain"/>
    <property type="match status" value="1"/>
</dbReference>
<comment type="caution">
    <text evidence="3">The sequence shown here is derived from an EMBL/GenBank/DDBJ whole genome shotgun (WGS) entry which is preliminary data.</text>
</comment>
<protein>
    <submittedName>
        <fullName evidence="3">Aminopeptidase P family protein</fullName>
    </submittedName>
</protein>
<dbReference type="InterPro" id="IPR036005">
    <property type="entry name" value="Creatinase/aminopeptidase-like"/>
</dbReference>
<evidence type="ECO:0000259" key="2">
    <source>
        <dbReference type="Pfam" id="PF01321"/>
    </source>
</evidence>
<dbReference type="InterPro" id="IPR029149">
    <property type="entry name" value="Creatin/AminoP/Spt16_N"/>
</dbReference>
<evidence type="ECO:0000259" key="1">
    <source>
        <dbReference type="Pfam" id="PF00557"/>
    </source>
</evidence>
<dbReference type="SUPFAM" id="SSF55920">
    <property type="entry name" value="Creatinase/aminopeptidase"/>
    <property type="match status" value="1"/>
</dbReference>
<proteinExistence type="predicted"/>
<feature type="domain" description="Peptidase M24" evidence="1">
    <location>
        <begin position="166"/>
        <end position="366"/>
    </location>
</feature>
<dbReference type="Proteomes" id="UP000238322">
    <property type="component" value="Unassembled WGS sequence"/>
</dbReference>
<dbReference type="EMBL" id="PUHY01000010">
    <property type="protein sequence ID" value="PQO34272.1"/>
    <property type="molecule type" value="Genomic_DNA"/>
</dbReference>
<reference evidence="3 4" key="1">
    <citation type="submission" date="2018-02" db="EMBL/GenBank/DDBJ databases">
        <title>Comparative genomes isolates from brazilian mangrove.</title>
        <authorList>
            <person name="Araujo J.E."/>
            <person name="Taketani R.G."/>
            <person name="Silva M.C.P."/>
            <person name="Loureco M.V."/>
            <person name="Andreote F.D."/>
        </authorList>
    </citation>
    <scope>NUCLEOTIDE SEQUENCE [LARGE SCALE GENOMIC DNA]</scope>
    <source>
        <strain evidence="3 4">Hex-1 MGV</strain>
    </source>
</reference>
<name>A0A2S8FQ08_9BACT</name>
<accession>A0A2S8FQ08</accession>
<dbReference type="AlphaFoldDB" id="A0A2S8FQ08"/>
<dbReference type="PANTHER" id="PTHR46112:SF2">
    <property type="entry name" value="XAA-PRO AMINOPEPTIDASE P-RELATED"/>
    <property type="match status" value="1"/>
</dbReference>
<gene>
    <name evidence="3" type="ORF">C5Y83_12115</name>
</gene>
<dbReference type="Pfam" id="PF01321">
    <property type="entry name" value="Creatinase_N"/>
    <property type="match status" value="1"/>
</dbReference>
<dbReference type="InterPro" id="IPR000994">
    <property type="entry name" value="Pept_M24"/>
</dbReference>
<keyword evidence="3" id="KW-0645">Protease</keyword>
<dbReference type="Gene3D" id="3.90.230.10">
    <property type="entry name" value="Creatinase/methionine aminopeptidase superfamily"/>
    <property type="match status" value="1"/>
</dbReference>
<dbReference type="Gene3D" id="3.40.350.10">
    <property type="entry name" value="Creatinase/prolidase N-terminal domain"/>
    <property type="match status" value="1"/>
</dbReference>
<dbReference type="InterPro" id="IPR000587">
    <property type="entry name" value="Creatinase_N"/>
</dbReference>